<dbReference type="AlphaFoldDB" id="A0A8J2JAH2"/>
<reference evidence="2" key="1">
    <citation type="submission" date="2021-06" db="EMBL/GenBank/DDBJ databases">
        <authorList>
            <person name="Hodson N. C."/>
            <person name="Mongue J. A."/>
            <person name="Jaron S. K."/>
        </authorList>
    </citation>
    <scope>NUCLEOTIDE SEQUENCE</scope>
</reference>
<dbReference type="EMBL" id="CAJVCH010034733">
    <property type="protein sequence ID" value="CAG7715609.1"/>
    <property type="molecule type" value="Genomic_DNA"/>
</dbReference>
<feature type="transmembrane region" description="Helical" evidence="1">
    <location>
        <begin position="165"/>
        <end position="185"/>
    </location>
</feature>
<sequence length="186" mass="20487">MNEVNVVVLLQITWLHKNIYQFQVERGMSFDTTCISNINYKDNNFQNAFLFWISSGGIQLSPAGKWGPSDHAQFTVSVFQEVKNCSGCPNNTFCCNEGVSCKDEPSPHNYDNLENNISSVLGTVRLARCIPISLLCNEHPNCGRICNADESPLTCGAVGFLSGPLRIFFIAGIIATLTLSNYLLLA</sequence>
<comment type="caution">
    <text evidence="2">The sequence shown here is derived from an EMBL/GenBank/DDBJ whole genome shotgun (WGS) entry which is preliminary data.</text>
</comment>
<evidence type="ECO:0000313" key="2">
    <source>
        <dbReference type="EMBL" id="CAG7715609.1"/>
    </source>
</evidence>
<keyword evidence="3" id="KW-1185">Reference proteome</keyword>
<keyword evidence="1" id="KW-0812">Transmembrane</keyword>
<name>A0A8J2JAH2_9HEXA</name>
<gene>
    <name evidence="2" type="ORF">AFUS01_LOCUS5438</name>
</gene>
<organism evidence="2 3">
    <name type="scientific">Allacma fusca</name>
    <dbReference type="NCBI Taxonomy" id="39272"/>
    <lineage>
        <taxon>Eukaryota</taxon>
        <taxon>Metazoa</taxon>
        <taxon>Ecdysozoa</taxon>
        <taxon>Arthropoda</taxon>
        <taxon>Hexapoda</taxon>
        <taxon>Collembola</taxon>
        <taxon>Symphypleona</taxon>
        <taxon>Sminthuridae</taxon>
        <taxon>Allacma</taxon>
    </lineage>
</organism>
<keyword evidence="1" id="KW-0472">Membrane</keyword>
<proteinExistence type="predicted"/>
<evidence type="ECO:0000313" key="3">
    <source>
        <dbReference type="Proteomes" id="UP000708208"/>
    </source>
</evidence>
<protein>
    <submittedName>
        <fullName evidence="2">Uncharacterized protein</fullName>
    </submittedName>
</protein>
<evidence type="ECO:0000256" key="1">
    <source>
        <dbReference type="SAM" id="Phobius"/>
    </source>
</evidence>
<keyword evidence="1" id="KW-1133">Transmembrane helix</keyword>
<dbReference type="Proteomes" id="UP000708208">
    <property type="component" value="Unassembled WGS sequence"/>
</dbReference>
<accession>A0A8J2JAH2</accession>